<dbReference type="Gene3D" id="3.30.1010.10">
    <property type="entry name" value="Phosphatidylinositol 3-kinase Catalytic Subunit, Chain A, domain 4"/>
    <property type="match status" value="1"/>
</dbReference>
<keyword evidence="9" id="KW-1185">Reference proteome</keyword>
<evidence type="ECO:0000256" key="2">
    <source>
        <dbReference type="ARBA" id="ARBA00022527"/>
    </source>
</evidence>
<feature type="compositionally biased region" description="Low complexity" evidence="5">
    <location>
        <begin position="1542"/>
        <end position="1556"/>
    </location>
</feature>
<dbReference type="InterPro" id="IPR036940">
    <property type="entry name" value="PI3/4_kinase_cat_sf"/>
</dbReference>
<keyword evidence="4" id="KW-0539">Nucleus</keyword>
<dbReference type="Pfam" id="PF08163">
    <property type="entry name" value="DNAPKcs_CC3"/>
    <property type="match status" value="1"/>
</dbReference>
<dbReference type="PROSITE" id="PS50290">
    <property type="entry name" value="PI3_4_KINASE_3"/>
    <property type="match status" value="1"/>
</dbReference>
<keyword evidence="3" id="KW-0227">DNA damage</keyword>
<evidence type="ECO:0000313" key="9">
    <source>
        <dbReference type="Proteomes" id="UP000001357"/>
    </source>
</evidence>
<dbReference type="SUPFAM" id="SSF48371">
    <property type="entry name" value="ARM repeat"/>
    <property type="match status" value="2"/>
</dbReference>
<sequence>MPRVSLTASRGTGAPSFQGVVLACVYGVQASNNPDASPMEREARNIMVEAFAHLVSQPPPTSVTDVDGGASGTDVMDHMYAATLEAIMQVLEKLDLSAFVPTDGDARSQSATAAPSSQAITMTSAATASLDDLRATRAKDFQVCFPPSLPDIILQQLVEFTTAVLRQSRRAPFRNWYFLMAQRLVRRATQHPYVSGLYALLTTANELAEELGLLNEHQKLESFLENHVTLMGAFCATVMRQCKQFKDELLTTCLRFLVTCPTVVVKSRTEVFIEALDTSLRLGIGYLPLAEAALASLQRWLDVLGLAALQPHLAPLLRRFDQYLTAQASATDDLNADAVITDGQAKRTQGGAARSKPGAVEDDGLAPLDRVKGTIVTLLGQFGLDVSHHLALIGSPEDAEAVPTWVAWSASQTLPLTVPFPDIKPSIKLAPLLPRIVDLATNAGDRQTRTAACELLHAIVLYILGREAVLIEDNKDVMTDLWRHIFPVMIQLSCDLDSVPQQLFELLTLQVVRWFTDSRMYEYPNTVALITAILDALCDASNTNLREFAARCVAEFFTFALRRKGAENPERKTALTSLLLRIRAMAAHPSIFQRLGAALAMRTIYRKLRESAPLVSVFGLDLTVAFLTGLQHCENDPEGAGTSERLTEVVMDCKRMLIHHAGILNKPERHRRGPASWPQAVLSNLVAHCFGGFGWTSAPARHAAIDLFMHLVTKIPGPDGHGAMRPQQYLTRPVGGFTPGLIENLKRGQVGDATIATSHLGSSAVLRSLRSRDYQEAAHWLRALAACLEGYHLIIKHGLVSPETLATMMSSEQCTIVPALHEFQEALLGSGTWLYTHLDAALRDIVCGVLVRNLRFIEVVLRNPALTAALIPRQFLNAQTMKMISTLLFNPAHLGFNAASQSIMAQLQQVLGQTLDAVAHASTDSAIRQELEQDLATWDEIKTLFPLKLAQNMGAGHERSLTLLPLARRLATGYQLLQATGLLKGLLPKPADQVAKELVQSLFLQTQGRLHPSSKETGLVLLELAFSLYPCTDALLACLLDEETVLLATPVSLYDAPASATQGIQQSKGLRFYETFRTCIAGFVARHTTVLMPDLALTAAADLARYRREALAAFMRAFPTLHEALSDQPRLLVRLVEQASRCGLPLAEVVAGLHPTAFRHVCADLESNSTLAEKADSRQLIGVLCSVPAVPLAGTEDLMPNVAADSVRKMCGQFPFQSSEYGPGTTKRRELVATLNDVFRGLVVSGAEPLFKVVLELYVKEGEAHVHHEGFVQAFSSFAAQTGRAPVVASVLRLTFRVAVDLTKPEAARNALAHHVLPALLEGCDAAVRRDFYREEITAITAMLSSKHHSDTAGWSREVACQLLAQMFRLLPVHEVYGTRAAVNQAFHDQAGLTGAVADNCLTKAVVDSLRGFLQDKTTQIPGLTNFPQTLKQKAFNTLFHVLDCTQTDPAKRLKFFTTLCFESKKGPSPIVCVAPTADETFEFKAELDQAPTLRLRQLTALRSSARTQHGTRYLTSQLLADSSLSQSMASWADPNGASSLEAAPVPGAEAAGAEVEPPKPTEAKNLPEPMDLELDDDGIDEDRQAGSTLTLSGTQLELDALNRHPNMLTMLALVEQMLVSMSRAADESGSAAASALRSAEEAPAIPAAETLPAWMSELLSIVNAAHVHMNQKLFIAKVIINQPQHFQPWAKWWLAPLMRMAVALGDRQAEPFNYFVTDLCVVLLRWSETAVPGASDVIVVQQFIEFLVRHAQHESGPIFRNNLTIIKTFVEKWGAQTHAGLTMEVLCEFAAHSGISTKRLRSSLHLFSVALANGIYPTAQNLPPAMRLDGLCNQLAGYLTHKSLTMCRTAASVIGMYLQCVYDGSEDGASDTAGVGQMLTQATQRCLMDIKRDSAEGRERFVTALHAICNATLGYPAFVDELVQTLLYVLPACAGNAKTQALEVLMWRATAIPDLFRELLGKDLPGLLQRHAPSTQCAVLTILKAILPSLEPSVVQRYFPALIAHLPHHDDAQVRLLHYQLLMVLYDLTLTAELKVALGESNTVQRETLRLLVMAFSDESAIIRRSAEEFFDQETRLSIATDLRLCEVLDKLYVPASEGSFLSTCSSLLLRLTARSPDYERQLFEQALKDCERHPLRVDVTWQRRNLHLTPLFSQSSLDASLEATLRQRGIRATQASYYSFSQTQSFRPGAAPADSLRSAQNTQTQFTDSQRVLLVTRRRPRAGTLAGTQVAFSQSEQDHELAAAMQAREKALERREIGRLRRRFLQTKEGAQTAFWARQATRQRLERQARAKERRQARHANVVLYRDYKDGELPDIQIKQAELIRPLVALTQRDTTFARSALVELVTGLLNAFASQAAEADSRQLLLTCADNFAHLLQKSRQGISPVIAMATEVLYSLDDDTLRELFSRFGDLPANLCRIAVASDTMPLAALLLERHLMLTAQHPSSGPASKRRKQLGDADPFLGNFDSWLELGRLYNTLSEFDTLHGIFSRHGSGTTRQAFACLAHDDYLGAIKAVDEAGDAEVDLAEEELWQQIQLSELFVDESTPDEDVLEAASLERIWTDRQATALVDATMTSNLRDGLHHVLSFLNTQLFPLRQETPKEASVAFYKLREFVTSSSQQPMQAELLARRHAYELAVTELLHDKILQESEQAAHQARARHLVNTGVQAFEQSWPLLPALQTGIRLTRVEHVQPLIELDEYLDFMGTARNFEGSAEPMEQLARRWRTRDLTQESTGFDAFEGVFLLRSLFLGQIALEYSRRHSAILGDHRAEDFDLTDSTDAASQAKRIFVREQAQHNYRLALKAVQINNPKQSSQYFRLAEDLVGLPAFSRDDMRDLLLLKSQARAAHNNLSLRLRMDRGSSPHALVQSILRCLDAYSDQMRFTSGNSEVFSRTSLIMDGAGTLVDVARALHLLERPQPGTPDLDEQQTAMLLEAAHNAGLKLHADAGALAGQMAEQALRTAHEACRQLATDVLHGGTTIPLGYYRTESSTQAGAFAFVCSVTLQRRRQMPDALCPLDVVPDMAAVPIDNVYPERAARHHVRFADFCFQALAQLEAQPTSASVMPSLAEEAAPPTLSDLMPAASSDLYGRSLLLQLAVEHSFAAARSGLAEGRALLPRVLALLEVEEERPPWLPQLICAAGCAAPAWIYLRWLPQLLAYGATDQNVLAVKQILGLVAKAYPQAVAYPAILLQDQLEERIVSNDVHGCFDFIKNRISGQDEKSALLIEKRLRFGHKVFGSQAMKRRATDPKIISTLHAKLEQWLSKPDKLKSMTMQKSMVKELGKCAEGLADAAKDSSTLSTYAPQLAESMFTGQMALEVPGQYGEEDSMPDVQSHVMLCGFDSRVLVLKSIRRPKRVTMLGSDEREYKFLVKAGEDLRTDDRIEQVFSVMNRILAHDRACQQRRLNLRTYAVIPMTTRLGLLEWMDNTTTLRDFVMQSDEDEKDIQRAKETYLLFANKFADKRAHSSVADNITRVLVKGTRSDVKLAFEKAQSMHYGRTLSTINICQYILGIGDRHLSNVMVDLRTGGLIGIDFGHHFGSATYLLPIPELMPFRLTRIMEQALQPHTRNGLIKHVMCHVLTALKARRSDLLAVIQIFATEPTLDWQQNAKKVIKQEEGEELQVENYATRNLERLRLKLSGCHPAAIMAEEVADSRHIAAYRSKVQEVVWGSRRDQDLRATLPTEVALTVEQQVDALLDQATDPNLLGRSWVGWDPYC</sequence>
<dbReference type="InterPro" id="IPR000403">
    <property type="entry name" value="PI3/4_kinase_cat_dom"/>
</dbReference>
<dbReference type="STRING" id="81824.A9VDE0"/>
<evidence type="ECO:0000256" key="5">
    <source>
        <dbReference type="SAM" id="MobiDB-lite"/>
    </source>
</evidence>
<feature type="region of interest" description="Disordered" evidence="5">
    <location>
        <begin position="1531"/>
        <end position="1585"/>
    </location>
</feature>
<dbReference type="SMART" id="SM01344">
    <property type="entry name" value="NUC194"/>
    <property type="match status" value="1"/>
</dbReference>
<dbReference type="PANTHER" id="PTHR11139:SF68">
    <property type="entry name" value="DNA-DEPENDENT PROTEIN KINASE CATALYTIC SUBUNIT"/>
    <property type="match status" value="1"/>
</dbReference>
<proteinExistence type="predicted"/>
<dbReference type="SUPFAM" id="SSF56112">
    <property type="entry name" value="Protein kinase-like (PK-like)"/>
    <property type="match status" value="1"/>
</dbReference>
<protein>
    <submittedName>
        <fullName evidence="8">Uncharacterized protein</fullName>
    </submittedName>
</protein>
<dbReference type="InterPro" id="IPR003152">
    <property type="entry name" value="FATC_dom"/>
</dbReference>
<dbReference type="GO" id="GO:0004674">
    <property type="term" value="F:protein serine/threonine kinase activity"/>
    <property type="evidence" value="ECO:0000318"/>
    <property type="project" value="GO_Central"/>
</dbReference>
<dbReference type="Pfam" id="PF02260">
    <property type="entry name" value="FATC"/>
    <property type="match status" value="1"/>
</dbReference>
<dbReference type="RefSeq" id="XP_001750728.1">
    <property type="nucleotide sequence ID" value="XM_001750676.1"/>
</dbReference>
<dbReference type="PANTHER" id="PTHR11139">
    <property type="entry name" value="ATAXIA TELANGIECTASIA MUTATED ATM -RELATED"/>
    <property type="match status" value="1"/>
</dbReference>
<dbReference type="InterPro" id="IPR037706">
    <property type="entry name" value="DNA-PK_dom"/>
</dbReference>
<comment type="subcellular location">
    <subcellularLocation>
        <location evidence="1">Nucleus</location>
    </subcellularLocation>
</comment>
<dbReference type="Pfam" id="PF20500">
    <property type="entry name" value="DNA-PKcs_N"/>
    <property type="match status" value="1"/>
</dbReference>
<dbReference type="InterPro" id="IPR016024">
    <property type="entry name" value="ARM-type_fold"/>
</dbReference>
<accession>A9VDE0</accession>
<dbReference type="SMART" id="SM01343">
    <property type="entry name" value="FATC"/>
    <property type="match status" value="1"/>
</dbReference>
<dbReference type="Pfam" id="PF00454">
    <property type="entry name" value="PI3_PI4_kinase"/>
    <property type="match status" value="1"/>
</dbReference>
<dbReference type="SMART" id="SM00146">
    <property type="entry name" value="PI3Kc"/>
    <property type="match status" value="1"/>
</dbReference>
<keyword evidence="2" id="KW-0723">Serine/threonine-protein kinase</keyword>
<name>A9VDE0_MONBE</name>
<dbReference type="GeneID" id="5896019"/>
<dbReference type="CDD" id="cd05172">
    <property type="entry name" value="PIKKc_DNA-PK"/>
    <property type="match status" value="1"/>
</dbReference>
<dbReference type="PROSITE" id="PS51257">
    <property type="entry name" value="PROKAR_LIPOPROTEIN"/>
    <property type="match status" value="1"/>
</dbReference>
<dbReference type="InterPro" id="IPR050517">
    <property type="entry name" value="DDR_Repair_Kinase"/>
</dbReference>
<dbReference type="EMBL" id="CH991587">
    <property type="protein sequence ID" value="EDQ84433.1"/>
    <property type="molecule type" value="Genomic_DNA"/>
</dbReference>
<dbReference type="Proteomes" id="UP000001357">
    <property type="component" value="Unassembled WGS sequence"/>
</dbReference>
<evidence type="ECO:0000259" key="6">
    <source>
        <dbReference type="PROSITE" id="PS50290"/>
    </source>
</evidence>
<gene>
    <name evidence="8" type="ORF">MONBRDRAFT_30238</name>
</gene>
<evidence type="ECO:0000256" key="1">
    <source>
        <dbReference type="ARBA" id="ARBA00004123"/>
    </source>
</evidence>
<feature type="domain" description="PI3K/PI4K catalytic" evidence="6">
    <location>
        <begin position="3345"/>
        <end position="3650"/>
    </location>
</feature>
<dbReference type="InterPro" id="IPR046804">
    <property type="entry name" value="DNA-PKcs_N"/>
</dbReference>
<dbReference type="KEGG" id="mbr:MONBRDRAFT_30238"/>
<dbReference type="GO" id="GO:0000723">
    <property type="term" value="P:telomere maintenance"/>
    <property type="evidence" value="ECO:0000318"/>
    <property type="project" value="GO_Central"/>
</dbReference>
<feature type="compositionally biased region" description="Acidic residues" evidence="5">
    <location>
        <begin position="1571"/>
        <end position="1581"/>
    </location>
</feature>
<organism evidence="8 9">
    <name type="scientific">Monosiga brevicollis</name>
    <name type="common">Choanoflagellate</name>
    <dbReference type="NCBI Taxonomy" id="81824"/>
    <lineage>
        <taxon>Eukaryota</taxon>
        <taxon>Choanoflagellata</taxon>
        <taxon>Craspedida</taxon>
        <taxon>Salpingoecidae</taxon>
        <taxon>Monosiga</taxon>
    </lineage>
</organism>
<dbReference type="PROSITE" id="PS51190">
    <property type="entry name" value="FATC"/>
    <property type="match status" value="1"/>
</dbReference>
<dbReference type="GO" id="GO:0006303">
    <property type="term" value="P:double-strand break repair via nonhomologous end joining"/>
    <property type="evidence" value="ECO:0007669"/>
    <property type="project" value="InterPro"/>
</dbReference>
<dbReference type="InterPro" id="IPR045581">
    <property type="entry name" value="DNAPKcs_CC5"/>
</dbReference>
<dbReference type="Pfam" id="PF19704">
    <property type="entry name" value="DNAPKcs_CC5"/>
    <property type="match status" value="1"/>
</dbReference>
<dbReference type="GO" id="GO:0005634">
    <property type="term" value="C:nucleus"/>
    <property type="evidence" value="ECO:0000318"/>
    <property type="project" value="GO_Central"/>
</dbReference>
<dbReference type="eggNOG" id="KOG0891">
    <property type="taxonomic scope" value="Eukaryota"/>
</dbReference>
<dbReference type="GO" id="GO:0004677">
    <property type="term" value="F:DNA-dependent protein kinase activity"/>
    <property type="evidence" value="ECO:0007669"/>
    <property type="project" value="InterPro"/>
</dbReference>
<evidence type="ECO:0000256" key="4">
    <source>
        <dbReference type="ARBA" id="ARBA00023242"/>
    </source>
</evidence>
<dbReference type="InterPro" id="IPR012582">
    <property type="entry name" value="DNAPKcs_CC3"/>
</dbReference>
<dbReference type="GO" id="GO:0006302">
    <property type="term" value="P:double-strand break repair"/>
    <property type="evidence" value="ECO:0000318"/>
    <property type="project" value="GO_Central"/>
</dbReference>
<dbReference type="Gene3D" id="1.10.1070.11">
    <property type="entry name" value="Phosphatidylinositol 3-/4-kinase, catalytic domain"/>
    <property type="match status" value="1"/>
</dbReference>
<feature type="domain" description="FATC" evidence="7">
    <location>
        <begin position="3689"/>
        <end position="3721"/>
    </location>
</feature>
<reference evidence="8 9" key="1">
    <citation type="journal article" date="2008" name="Nature">
        <title>The genome of the choanoflagellate Monosiga brevicollis and the origin of metazoans.</title>
        <authorList>
            <consortium name="JGI Sequencing"/>
            <person name="King N."/>
            <person name="Westbrook M.J."/>
            <person name="Young S.L."/>
            <person name="Kuo A."/>
            <person name="Abedin M."/>
            <person name="Chapman J."/>
            <person name="Fairclough S."/>
            <person name="Hellsten U."/>
            <person name="Isogai Y."/>
            <person name="Letunic I."/>
            <person name="Marr M."/>
            <person name="Pincus D."/>
            <person name="Putnam N."/>
            <person name="Rokas A."/>
            <person name="Wright K.J."/>
            <person name="Zuzow R."/>
            <person name="Dirks W."/>
            <person name="Good M."/>
            <person name="Goodstein D."/>
            <person name="Lemons D."/>
            <person name="Li W."/>
            <person name="Lyons J.B."/>
            <person name="Morris A."/>
            <person name="Nichols S."/>
            <person name="Richter D.J."/>
            <person name="Salamov A."/>
            <person name="Bork P."/>
            <person name="Lim W.A."/>
            <person name="Manning G."/>
            <person name="Miller W.T."/>
            <person name="McGinnis W."/>
            <person name="Shapiro H."/>
            <person name="Tjian R."/>
            <person name="Grigoriev I.V."/>
            <person name="Rokhsar D."/>
        </authorList>
    </citation>
    <scope>NUCLEOTIDE SEQUENCE [LARGE SCALE GENOMIC DNA]</scope>
    <source>
        <strain evidence="9">MX1 / ATCC 50154</strain>
    </source>
</reference>
<dbReference type="InterPro" id="IPR046803">
    <property type="entry name" value="DNAPKcs_CC1-2"/>
</dbReference>
<keyword evidence="2" id="KW-0808">Transferase</keyword>
<dbReference type="InParanoid" id="A9VDE0"/>
<dbReference type="Pfam" id="PF20502">
    <property type="entry name" value="DNAPKcs_CC1-2"/>
    <property type="match status" value="1"/>
</dbReference>
<dbReference type="FunCoup" id="A9VDE0">
    <property type="interactions" value="1187"/>
</dbReference>
<keyword evidence="2" id="KW-0418">Kinase</keyword>
<dbReference type="OMA" id="PSPMCRE"/>
<evidence type="ECO:0000256" key="3">
    <source>
        <dbReference type="ARBA" id="ARBA00022763"/>
    </source>
</evidence>
<evidence type="ECO:0000259" key="7">
    <source>
        <dbReference type="PROSITE" id="PS51190"/>
    </source>
</evidence>
<dbReference type="InterPro" id="IPR011009">
    <property type="entry name" value="Kinase-like_dom_sf"/>
</dbReference>
<evidence type="ECO:0000313" key="8">
    <source>
        <dbReference type="EMBL" id="EDQ84433.1"/>
    </source>
</evidence>